<keyword evidence="3 4" id="KW-0732">Signal</keyword>
<feature type="chain" id="PRO_5046409377" evidence="4">
    <location>
        <begin position="27"/>
        <end position="536"/>
    </location>
</feature>
<reference evidence="6 7" key="1">
    <citation type="submission" date="2023-11" db="EMBL/GenBank/DDBJ databases">
        <title>Arctic aerobic anoxygenic photoheterotroph Sediminicoccus rosea KRV36 adapts its photosynthesis to long days of polar summer.</title>
        <authorList>
            <person name="Tomasch J."/>
            <person name="Kopejtka K."/>
            <person name="Bily T."/>
            <person name="Gardiner A.T."/>
            <person name="Gardian Z."/>
            <person name="Shivaramu S."/>
            <person name="Koblizek M."/>
            <person name="Engelhardt F."/>
            <person name="Kaftan D."/>
        </authorList>
    </citation>
    <scope>NUCLEOTIDE SEQUENCE [LARGE SCALE GENOMIC DNA]</scope>
    <source>
        <strain evidence="6 7">R-30</strain>
    </source>
</reference>
<proteinExistence type="inferred from homology"/>
<feature type="signal peptide" evidence="4">
    <location>
        <begin position="1"/>
        <end position="26"/>
    </location>
</feature>
<evidence type="ECO:0000313" key="7">
    <source>
        <dbReference type="Proteomes" id="UP001305521"/>
    </source>
</evidence>
<evidence type="ECO:0000256" key="1">
    <source>
        <dbReference type="ARBA" id="ARBA00004418"/>
    </source>
</evidence>
<name>A0ABZ0PMI7_9PROT</name>
<dbReference type="RefSeq" id="WP_318650912.1">
    <property type="nucleotide sequence ID" value="NZ_CP137852.1"/>
</dbReference>
<dbReference type="Pfam" id="PF00496">
    <property type="entry name" value="SBP_bac_5"/>
    <property type="match status" value="1"/>
</dbReference>
<evidence type="ECO:0000256" key="2">
    <source>
        <dbReference type="ARBA" id="ARBA00005695"/>
    </source>
</evidence>
<keyword evidence="7" id="KW-1185">Reference proteome</keyword>
<evidence type="ECO:0000259" key="5">
    <source>
        <dbReference type="Pfam" id="PF00496"/>
    </source>
</evidence>
<dbReference type="PANTHER" id="PTHR30290:SF38">
    <property type="entry name" value="D,D-DIPEPTIDE-BINDING PERIPLASMIC PROTEIN DDPA-RELATED"/>
    <property type="match status" value="1"/>
</dbReference>
<dbReference type="PIRSF" id="PIRSF002741">
    <property type="entry name" value="MppA"/>
    <property type="match status" value="1"/>
</dbReference>
<gene>
    <name evidence="6" type="ORF">R9Z33_08780</name>
</gene>
<evidence type="ECO:0000256" key="4">
    <source>
        <dbReference type="SAM" id="SignalP"/>
    </source>
</evidence>
<dbReference type="EMBL" id="CP137852">
    <property type="protein sequence ID" value="WPB86955.1"/>
    <property type="molecule type" value="Genomic_DNA"/>
</dbReference>
<dbReference type="PANTHER" id="PTHR30290">
    <property type="entry name" value="PERIPLASMIC BINDING COMPONENT OF ABC TRANSPORTER"/>
    <property type="match status" value="1"/>
</dbReference>
<comment type="similarity">
    <text evidence="2">Belongs to the bacterial solute-binding protein 5 family.</text>
</comment>
<dbReference type="Proteomes" id="UP001305521">
    <property type="component" value="Chromosome"/>
</dbReference>
<accession>A0ABZ0PMI7</accession>
<sequence>MTMTHMWKRMALGGLAALGLAVTAQAQTQPRNQITIMREIDSDRYDPHRSTALAAGEVLTMLSDTLVSMDFDMRTIRPGLAERWDVSPDGLTYTFHLRSDVTFCDGKPFTAADMAFSLNRWIGRTTPRVASPVAWRAGNVKEIRATGPHTLVYELNEPFGELLSQLTLFFGSAIDPATVERLGDNFGVQGFNGTGPYCWGNWTPRNEMVLTRHPNYRWGPPALENRGPAHVERIVWRVIPEAAARVAALQAGQADVTNYIPEAFWDAIRRVPTVTTSQQPNYFWDFFMGFKVDKPVVSDVAIRRAVHQAVNREGLVRAVWSGHAEVARNIVNPRAPDYDAQSDAMVPAFDQASARRTLDEAGWRMGPDGIRVKDGQRATFLLYGINTLVNQRSGEIIQQALRQVGIEMRVQLFDATVAWGRLATQEFDAFFLSYPYLSATDALNLYWHSRNRPTPNRMNWANPQTDAWLEGARRAIDPAERATLAANIQRQLAQEAPWLTLARSQMVVFANQRVTGARAHGLYGIGIYKGLDLRVR</sequence>
<evidence type="ECO:0000256" key="3">
    <source>
        <dbReference type="ARBA" id="ARBA00022729"/>
    </source>
</evidence>
<dbReference type="InterPro" id="IPR000914">
    <property type="entry name" value="SBP_5_dom"/>
</dbReference>
<comment type="subcellular location">
    <subcellularLocation>
        <location evidence="1">Periplasm</location>
    </subcellularLocation>
</comment>
<dbReference type="InterPro" id="IPR030678">
    <property type="entry name" value="Peptide/Ni-bd"/>
</dbReference>
<organism evidence="6 7">
    <name type="scientific">Sediminicoccus rosea</name>
    <dbReference type="NCBI Taxonomy" id="1225128"/>
    <lineage>
        <taxon>Bacteria</taxon>
        <taxon>Pseudomonadati</taxon>
        <taxon>Pseudomonadota</taxon>
        <taxon>Alphaproteobacteria</taxon>
        <taxon>Acetobacterales</taxon>
        <taxon>Roseomonadaceae</taxon>
        <taxon>Sediminicoccus</taxon>
    </lineage>
</organism>
<dbReference type="Gene3D" id="3.40.190.10">
    <property type="entry name" value="Periplasmic binding protein-like II"/>
    <property type="match status" value="1"/>
</dbReference>
<feature type="domain" description="Solute-binding protein family 5" evidence="5">
    <location>
        <begin position="76"/>
        <end position="449"/>
    </location>
</feature>
<evidence type="ECO:0000313" key="6">
    <source>
        <dbReference type="EMBL" id="WPB86955.1"/>
    </source>
</evidence>
<dbReference type="SUPFAM" id="SSF53850">
    <property type="entry name" value="Periplasmic binding protein-like II"/>
    <property type="match status" value="1"/>
</dbReference>
<dbReference type="InterPro" id="IPR039424">
    <property type="entry name" value="SBP_5"/>
</dbReference>
<dbReference type="Gene3D" id="3.10.105.10">
    <property type="entry name" value="Dipeptide-binding Protein, Domain 3"/>
    <property type="match status" value="1"/>
</dbReference>
<protein>
    <submittedName>
        <fullName evidence="6">ABC transporter substrate-binding protein</fullName>
    </submittedName>
</protein>